<comment type="caution">
    <text evidence="7">The sequence shown here is derived from an EMBL/GenBank/DDBJ whole genome shotgun (WGS) entry which is preliminary data.</text>
</comment>
<keyword evidence="4" id="KW-0732">Signal</keyword>
<feature type="domain" description="Tyrosinase copper-binding" evidence="6">
    <location>
        <begin position="287"/>
        <end position="298"/>
    </location>
</feature>
<organism evidence="7 8">
    <name type="scientific">Lachnellula suecica</name>
    <dbReference type="NCBI Taxonomy" id="602035"/>
    <lineage>
        <taxon>Eukaryota</taxon>
        <taxon>Fungi</taxon>
        <taxon>Dikarya</taxon>
        <taxon>Ascomycota</taxon>
        <taxon>Pezizomycotina</taxon>
        <taxon>Leotiomycetes</taxon>
        <taxon>Helotiales</taxon>
        <taxon>Lachnaceae</taxon>
        <taxon>Lachnellula</taxon>
    </lineage>
</organism>
<dbReference type="SUPFAM" id="SSF48056">
    <property type="entry name" value="Di-copper centre-containing domain"/>
    <property type="match status" value="1"/>
</dbReference>
<keyword evidence="8" id="KW-1185">Reference proteome</keyword>
<evidence type="ECO:0000256" key="2">
    <source>
        <dbReference type="ARBA" id="ARBA00023002"/>
    </source>
</evidence>
<dbReference type="GO" id="GO:0046872">
    <property type="term" value="F:metal ion binding"/>
    <property type="evidence" value="ECO:0007669"/>
    <property type="project" value="UniProtKB-KW"/>
</dbReference>
<dbReference type="InterPro" id="IPR008922">
    <property type="entry name" value="Di-copper_centre_dom_sf"/>
</dbReference>
<dbReference type="PANTHER" id="PTHR11474">
    <property type="entry name" value="TYROSINASE FAMILY MEMBER"/>
    <property type="match status" value="1"/>
</dbReference>
<dbReference type="Pfam" id="PF00264">
    <property type="entry name" value="Tyrosinase"/>
    <property type="match status" value="1"/>
</dbReference>
<evidence type="ECO:0000313" key="7">
    <source>
        <dbReference type="EMBL" id="TVY65645.1"/>
    </source>
</evidence>
<evidence type="ECO:0000256" key="4">
    <source>
        <dbReference type="SAM" id="SignalP"/>
    </source>
</evidence>
<evidence type="ECO:0000259" key="6">
    <source>
        <dbReference type="PROSITE" id="PS00498"/>
    </source>
</evidence>
<dbReference type="PROSITE" id="PS00497">
    <property type="entry name" value="TYROSINASE_1"/>
    <property type="match status" value="1"/>
</dbReference>
<dbReference type="GO" id="GO:0016491">
    <property type="term" value="F:oxidoreductase activity"/>
    <property type="evidence" value="ECO:0007669"/>
    <property type="project" value="UniProtKB-KW"/>
</dbReference>
<sequence>MPLLQALWLFVYLFSLVAADAVGDLQTKANTAWTTQLAKSTNCTKAKLVIRKEWGDVSADDRRAYIKAVKCLIAAPSKLPKGKFPGAVTRYEDFVVTHMQQTPNIHGTGNFLSWHRYFTWSYEQVLRTECGYNGTQPYWDWGRWASNPETSPIFDGSDTSMSGNGQKISHQATAVGPAQNGGGCVLTGPFANMTVRLGPVSPQADPAPPRNPQSDGYGLNTRCLRRDLGPYLTTRYTTTSIIASLITASKDIGTLQNNMQSGTGVHGSAHFTIGSDPGGDFYTSPNDPAFYLLHGQIDRVWAIWQGQDLNNRQQVMAGGTQIFGGGTNQKLTDVVNIGNVMAQTYPLSALMSTVDGPFCYMYQ</sequence>
<dbReference type="InterPro" id="IPR002227">
    <property type="entry name" value="Tyrosinase_Cu-bd"/>
</dbReference>
<dbReference type="Gene3D" id="1.10.1280.10">
    <property type="entry name" value="Di-copper center containing domain from catechol oxidase"/>
    <property type="match status" value="1"/>
</dbReference>
<feature type="signal peptide" evidence="4">
    <location>
        <begin position="1"/>
        <end position="19"/>
    </location>
</feature>
<dbReference type="Proteomes" id="UP000469558">
    <property type="component" value="Unassembled WGS sequence"/>
</dbReference>
<keyword evidence="1" id="KW-0479">Metal-binding</keyword>
<keyword evidence="2" id="KW-0560">Oxidoreductase</keyword>
<dbReference type="EMBL" id="QGMK01001658">
    <property type="protein sequence ID" value="TVY65645.1"/>
    <property type="molecule type" value="Genomic_DNA"/>
</dbReference>
<proteinExistence type="predicted"/>
<dbReference type="AlphaFoldDB" id="A0A8T9C2S5"/>
<evidence type="ECO:0000256" key="3">
    <source>
        <dbReference type="SAM" id="MobiDB-lite"/>
    </source>
</evidence>
<gene>
    <name evidence="7" type="primary">orsC_0</name>
    <name evidence="7" type="ORF">LSUE1_G006193</name>
</gene>
<accession>A0A8T9C2S5</accession>
<dbReference type="PROSITE" id="PS00498">
    <property type="entry name" value="TYROSINASE_2"/>
    <property type="match status" value="1"/>
</dbReference>
<evidence type="ECO:0000256" key="1">
    <source>
        <dbReference type="ARBA" id="ARBA00022723"/>
    </source>
</evidence>
<dbReference type="OrthoDB" id="6132182at2759"/>
<dbReference type="PANTHER" id="PTHR11474:SF125">
    <property type="entry name" value="N-ACETYL-6-HYDROXYTRYPTOPHAN OXIDASE IVOB-RELATED"/>
    <property type="match status" value="1"/>
</dbReference>
<feature type="chain" id="PRO_5035746077" evidence="4">
    <location>
        <begin position="20"/>
        <end position="363"/>
    </location>
</feature>
<feature type="region of interest" description="Disordered" evidence="3">
    <location>
        <begin position="199"/>
        <end position="219"/>
    </location>
</feature>
<feature type="domain" description="Tyrosinase copper-binding" evidence="5">
    <location>
        <begin position="106"/>
        <end position="123"/>
    </location>
</feature>
<name>A0A8T9C2S5_9HELO</name>
<reference evidence="7 8" key="1">
    <citation type="submission" date="2018-05" db="EMBL/GenBank/DDBJ databases">
        <title>Genome sequencing and assembly of the regulated plant pathogen Lachnellula willkommii and related sister species for the development of diagnostic species identification markers.</title>
        <authorList>
            <person name="Giroux E."/>
            <person name="Bilodeau G."/>
        </authorList>
    </citation>
    <scope>NUCLEOTIDE SEQUENCE [LARGE SCALE GENOMIC DNA]</scope>
    <source>
        <strain evidence="7 8">CBS 268.59</strain>
    </source>
</reference>
<dbReference type="InterPro" id="IPR050316">
    <property type="entry name" value="Tyrosinase/Hemocyanin"/>
</dbReference>
<evidence type="ECO:0000313" key="8">
    <source>
        <dbReference type="Proteomes" id="UP000469558"/>
    </source>
</evidence>
<evidence type="ECO:0000259" key="5">
    <source>
        <dbReference type="PROSITE" id="PS00497"/>
    </source>
</evidence>
<dbReference type="PRINTS" id="PR00092">
    <property type="entry name" value="TYROSINASE"/>
</dbReference>
<protein>
    <submittedName>
        <fullName evidence="7">Tyrosinase-like protein orsC</fullName>
    </submittedName>
</protein>